<dbReference type="SUPFAM" id="SSF103501">
    <property type="entry name" value="Respiratory nitrate reductase 1 gamma chain"/>
    <property type="match status" value="1"/>
</dbReference>
<protein>
    <recommendedName>
        <fullName evidence="4">DUF2178 domain-containing protein</fullName>
    </recommendedName>
</protein>
<evidence type="ECO:0008006" key="4">
    <source>
        <dbReference type="Google" id="ProtNLM"/>
    </source>
</evidence>
<feature type="transmembrane region" description="Helical" evidence="1">
    <location>
        <begin position="39"/>
        <end position="62"/>
    </location>
</feature>
<reference evidence="2 3" key="1">
    <citation type="submission" date="2023-06" db="EMBL/GenBank/DDBJ databases">
        <title>Genome sequence of Methancorpusculaceae sp. Cs1.</title>
        <authorList>
            <person name="Protasov E."/>
            <person name="Platt K."/>
            <person name="Poehlein A."/>
            <person name="Daniel R."/>
            <person name="Brune A."/>
        </authorList>
    </citation>
    <scope>NUCLEOTIDE SEQUENCE [LARGE SCALE GENOMIC DNA]</scope>
    <source>
        <strain evidence="2 3">Cs1</strain>
    </source>
</reference>
<dbReference type="Proteomes" id="UP001283212">
    <property type="component" value="Unassembled WGS sequence"/>
</dbReference>
<keyword evidence="1" id="KW-0472">Membrane</keyword>
<keyword evidence="1" id="KW-0812">Transmembrane</keyword>
<evidence type="ECO:0000313" key="3">
    <source>
        <dbReference type="Proteomes" id="UP001283212"/>
    </source>
</evidence>
<name>A0AAE4SAP7_9EURY</name>
<organism evidence="2 3">
    <name type="scientific">Methanorbis rubei</name>
    <dbReference type="NCBI Taxonomy" id="3028300"/>
    <lineage>
        <taxon>Archaea</taxon>
        <taxon>Methanobacteriati</taxon>
        <taxon>Methanobacteriota</taxon>
        <taxon>Stenosarchaea group</taxon>
        <taxon>Methanomicrobia</taxon>
        <taxon>Methanomicrobiales</taxon>
        <taxon>Methanocorpusculaceae</taxon>
        <taxon>Methanorbis</taxon>
    </lineage>
</organism>
<feature type="transmembrane region" description="Helical" evidence="1">
    <location>
        <begin position="7"/>
        <end position="27"/>
    </location>
</feature>
<keyword evidence="1" id="KW-1133">Transmembrane helix</keyword>
<dbReference type="EMBL" id="JAWDKB010000001">
    <property type="protein sequence ID" value="MDV0443027.1"/>
    <property type="molecule type" value="Genomic_DNA"/>
</dbReference>
<sequence length="155" mass="17521">MKITKRLFSLCMIFIFFLFCGILGLLLESLSPNVPPGPALSGVTYGIIGVVVGGCFILGCLFRYRRDPAEMKVDDKPYQDERWLRVQEKGASSAFYVVLGLLFLCIVYVQYICEIFLGVSDMVIVENVSRMFLFLMVLSVGALIVFVIHYYYAKV</sequence>
<evidence type="ECO:0000313" key="2">
    <source>
        <dbReference type="EMBL" id="MDV0443027.1"/>
    </source>
</evidence>
<feature type="transmembrane region" description="Helical" evidence="1">
    <location>
        <begin position="131"/>
        <end position="152"/>
    </location>
</feature>
<evidence type="ECO:0000256" key="1">
    <source>
        <dbReference type="SAM" id="Phobius"/>
    </source>
</evidence>
<comment type="caution">
    <text evidence="2">The sequence shown here is derived from an EMBL/GenBank/DDBJ whole genome shotgun (WGS) entry which is preliminary data.</text>
</comment>
<dbReference type="InterPro" id="IPR036197">
    <property type="entry name" value="NarG-like_sf"/>
</dbReference>
<feature type="transmembrane region" description="Helical" evidence="1">
    <location>
        <begin position="94"/>
        <end position="119"/>
    </location>
</feature>
<keyword evidence="3" id="KW-1185">Reference proteome</keyword>
<proteinExistence type="predicted"/>
<dbReference type="AlphaFoldDB" id="A0AAE4SAP7"/>
<gene>
    <name evidence="2" type="ORF">McpCs1_03930</name>
</gene>
<accession>A0AAE4SAP7</accession>